<accession>A0ABY7DLF0</accession>
<proteinExistence type="predicted"/>
<feature type="compositionally biased region" description="Polar residues" evidence="1">
    <location>
        <begin position="42"/>
        <end position="55"/>
    </location>
</feature>
<evidence type="ECO:0000313" key="2">
    <source>
        <dbReference type="EMBL" id="WAQ95810.1"/>
    </source>
</evidence>
<reference evidence="2" key="1">
    <citation type="submission" date="2022-11" db="EMBL/GenBank/DDBJ databases">
        <title>Centuries of genome instability and evolution in soft-shell clam transmissible cancer (bioRxiv).</title>
        <authorList>
            <person name="Hart S.F.M."/>
            <person name="Yonemitsu M.A."/>
            <person name="Giersch R.M."/>
            <person name="Beal B.F."/>
            <person name="Arriagada G."/>
            <person name="Davis B.W."/>
            <person name="Ostrander E.A."/>
            <person name="Goff S.P."/>
            <person name="Metzger M.J."/>
        </authorList>
    </citation>
    <scope>NUCLEOTIDE SEQUENCE</scope>
    <source>
        <strain evidence="2">MELC-2E11</strain>
        <tissue evidence="2">Siphon/mantle</tissue>
    </source>
</reference>
<name>A0ABY7DLF0_MYAAR</name>
<keyword evidence="3" id="KW-1185">Reference proteome</keyword>
<feature type="compositionally biased region" description="Basic and acidic residues" evidence="1">
    <location>
        <begin position="20"/>
        <end position="29"/>
    </location>
</feature>
<dbReference type="EMBL" id="CP111013">
    <property type="protein sequence ID" value="WAQ95810.1"/>
    <property type="molecule type" value="Genomic_DNA"/>
</dbReference>
<gene>
    <name evidence="2" type="ORF">MAR_028500</name>
</gene>
<feature type="compositionally biased region" description="Basic and acidic residues" evidence="1">
    <location>
        <begin position="78"/>
        <end position="104"/>
    </location>
</feature>
<evidence type="ECO:0000313" key="3">
    <source>
        <dbReference type="Proteomes" id="UP001164746"/>
    </source>
</evidence>
<feature type="compositionally biased region" description="Polar residues" evidence="1">
    <location>
        <begin position="63"/>
        <end position="74"/>
    </location>
</feature>
<evidence type="ECO:0000256" key="1">
    <source>
        <dbReference type="SAM" id="MobiDB-lite"/>
    </source>
</evidence>
<sequence>MARELVLVPKIKYEHLLKSKDISEQREHSVQVGGEQVEKYKTPTTSDHTIQGQSISDEEYLKTVSNGGNKNNSIVDIKNSDDNTDKPRLNVDKPLSKMHFERVKPTSSRSKRKKRTPRPKEINGQRKAPCYNGLISLFNRLKMYVIKQPTQIDIIKHFFITTQRNNPPSEFIRKNALMYRNT</sequence>
<protein>
    <submittedName>
        <fullName evidence="2">Uncharacterized protein</fullName>
    </submittedName>
</protein>
<organism evidence="2 3">
    <name type="scientific">Mya arenaria</name>
    <name type="common">Soft-shell clam</name>
    <dbReference type="NCBI Taxonomy" id="6604"/>
    <lineage>
        <taxon>Eukaryota</taxon>
        <taxon>Metazoa</taxon>
        <taxon>Spiralia</taxon>
        <taxon>Lophotrochozoa</taxon>
        <taxon>Mollusca</taxon>
        <taxon>Bivalvia</taxon>
        <taxon>Autobranchia</taxon>
        <taxon>Heteroconchia</taxon>
        <taxon>Euheterodonta</taxon>
        <taxon>Imparidentia</taxon>
        <taxon>Neoheterodontei</taxon>
        <taxon>Myida</taxon>
        <taxon>Myoidea</taxon>
        <taxon>Myidae</taxon>
        <taxon>Mya</taxon>
    </lineage>
</organism>
<dbReference type="Proteomes" id="UP001164746">
    <property type="component" value="Chromosome 2"/>
</dbReference>
<feature type="region of interest" description="Disordered" evidence="1">
    <location>
        <begin position="20"/>
        <end position="126"/>
    </location>
</feature>